<keyword evidence="1" id="KW-0472">Membrane</keyword>
<dbReference type="RefSeq" id="XP_028544525.1">
    <property type="nucleotide sequence ID" value="XM_028688724.1"/>
</dbReference>
<accession>A0A1Y1JHD6</accession>
<gene>
    <name evidence="2" type="ORF">PGO_113900</name>
</gene>
<dbReference type="OMA" id="FCKGRQA"/>
<name>A0A1Y1JHD6_PLAGO</name>
<evidence type="ECO:0000313" key="2">
    <source>
        <dbReference type="EMBL" id="GAW81936.1"/>
    </source>
</evidence>
<dbReference type="OrthoDB" id="373923at2759"/>
<dbReference type="EMBL" id="BDQF01000012">
    <property type="protein sequence ID" value="GAW81936.1"/>
    <property type="molecule type" value="Genomic_DNA"/>
</dbReference>
<comment type="caution">
    <text evidence="2">The sequence shown here is derived from an EMBL/GenBank/DDBJ whole genome shotgun (WGS) entry which is preliminary data.</text>
</comment>
<keyword evidence="1" id="KW-0812">Transmembrane</keyword>
<dbReference type="Proteomes" id="UP000195521">
    <property type="component" value="Unassembled WGS sequence"/>
</dbReference>
<dbReference type="GeneID" id="39748668"/>
<evidence type="ECO:0000256" key="1">
    <source>
        <dbReference type="SAM" id="Phobius"/>
    </source>
</evidence>
<evidence type="ECO:0000313" key="3">
    <source>
        <dbReference type="Proteomes" id="UP000195521"/>
    </source>
</evidence>
<proteinExistence type="predicted"/>
<keyword evidence="3" id="KW-1185">Reference proteome</keyword>
<dbReference type="AlphaFoldDB" id="A0A1Y1JHD6"/>
<sequence length="106" mass="12859">MNSLRILFYSKREMVRGRNIPFLLINNNFNITGRRNINMGMRKLNHNNPNKEINYTENQPKAIRIPIMRYFYGIIILMTVIPITQTLYETNKYYEENKHLYQKEQS</sequence>
<organism evidence="2 3">
    <name type="scientific">Plasmodium gonderi</name>
    <dbReference type="NCBI Taxonomy" id="77519"/>
    <lineage>
        <taxon>Eukaryota</taxon>
        <taxon>Sar</taxon>
        <taxon>Alveolata</taxon>
        <taxon>Apicomplexa</taxon>
        <taxon>Aconoidasida</taxon>
        <taxon>Haemosporida</taxon>
        <taxon>Plasmodiidae</taxon>
        <taxon>Plasmodium</taxon>
        <taxon>Plasmodium (Plasmodium)</taxon>
    </lineage>
</organism>
<keyword evidence="1" id="KW-1133">Transmembrane helix</keyword>
<feature type="transmembrane region" description="Helical" evidence="1">
    <location>
        <begin position="70"/>
        <end position="88"/>
    </location>
</feature>
<protein>
    <submittedName>
        <fullName evidence="2">Uncharacterized protein</fullName>
    </submittedName>
</protein>
<reference evidence="3" key="1">
    <citation type="submission" date="2017-04" db="EMBL/GenBank/DDBJ databases">
        <title>Plasmodium gonderi genome.</title>
        <authorList>
            <person name="Arisue N."/>
            <person name="Honma H."/>
            <person name="Kawai S."/>
            <person name="Tougan T."/>
            <person name="Tanabe K."/>
            <person name="Horii T."/>
        </authorList>
    </citation>
    <scope>NUCLEOTIDE SEQUENCE [LARGE SCALE GENOMIC DNA]</scope>
    <source>
        <strain evidence="3">ATCC 30045</strain>
    </source>
</reference>